<dbReference type="Proteomes" id="UP000092993">
    <property type="component" value="Unassembled WGS sequence"/>
</dbReference>
<evidence type="ECO:0000313" key="2">
    <source>
        <dbReference type="Proteomes" id="UP000092993"/>
    </source>
</evidence>
<accession>A0A1C7LN94</accession>
<evidence type="ECO:0000313" key="1">
    <source>
        <dbReference type="EMBL" id="OBZ65417.1"/>
    </source>
</evidence>
<proteinExistence type="predicted"/>
<reference evidence="1 2" key="1">
    <citation type="submission" date="2016-03" db="EMBL/GenBank/DDBJ databases">
        <title>Whole genome sequencing of Grifola frondosa 9006-11.</title>
        <authorList>
            <person name="Min B."/>
            <person name="Park H."/>
            <person name="Kim J.-G."/>
            <person name="Cho H."/>
            <person name="Oh Y.-L."/>
            <person name="Kong W.-S."/>
            <person name="Choi I.-G."/>
        </authorList>
    </citation>
    <scope>NUCLEOTIDE SEQUENCE [LARGE SCALE GENOMIC DNA]</scope>
    <source>
        <strain evidence="1 2">9006-11</strain>
    </source>
</reference>
<comment type="caution">
    <text evidence="1">The sequence shown here is derived from an EMBL/GenBank/DDBJ whole genome shotgun (WGS) entry which is preliminary data.</text>
</comment>
<organism evidence="1 2">
    <name type="scientific">Grifola frondosa</name>
    <name type="common">Maitake</name>
    <name type="synonym">Polyporus frondosus</name>
    <dbReference type="NCBI Taxonomy" id="5627"/>
    <lineage>
        <taxon>Eukaryota</taxon>
        <taxon>Fungi</taxon>
        <taxon>Dikarya</taxon>
        <taxon>Basidiomycota</taxon>
        <taxon>Agaricomycotina</taxon>
        <taxon>Agaricomycetes</taxon>
        <taxon>Polyporales</taxon>
        <taxon>Grifolaceae</taxon>
        <taxon>Grifola</taxon>
    </lineage>
</organism>
<dbReference type="OrthoDB" id="3135897at2759"/>
<sequence length="478" mass="51714">MELQSSPSNVRSLHAYKTKVNTCLPAEISARSLLIQVYRSQFSLLLGTMQIERRNARHILHALFCSSTPAASFHSSSQTLLLSTMTTRTLTFKSTNLGDNVNLLLCFTSPSPDLFVKQFPIAWRVTTLAAQGRSSLTATYVNTLGFCTTQVGAGQTVTAGNYIPIDVGQQTTLTVDSSVRPPVSYFLDPTSLGGPYVKAINNTGGPANIGLGFVTDLNQPTEVMNTALLFKNVGDGLSVTGDFTPKLRAYIALDYQETQLLRADIQSVNPIWEADLVSLQPSTVIIVARSSSGGYTATQLGTSFTDDDLMITSSPSVHSFDEGKMRIYGAELAFPMSNLVVQGMKAIAEQLISRGYQLKFTYKEGSSEASVELTLPYGASCDQAETELLTAMDAQLHSNEKANIKGHTGSLMVSEGEDFTYWSEINPASAEWFLTRKGPLNGGRYHPPPRIGYLASTAANATQNRPLSKKLSALSLRG</sequence>
<keyword evidence="2" id="KW-1185">Reference proteome</keyword>
<name>A0A1C7LN94_GRIFR</name>
<dbReference type="OMA" id="NDGMETW"/>
<dbReference type="EMBL" id="LUGG01000044">
    <property type="protein sequence ID" value="OBZ65417.1"/>
    <property type="molecule type" value="Genomic_DNA"/>
</dbReference>
<protein>
    <submittedName>
        <fullName evidence="1">Uncharacterized protein</fullName>
    </submittedName>
</protein>
<gene>
    <name evidence="1" type="ORF">A0H81_14586</name>
</gene>
<dbReference type="AlphaFoldDB" id="A0A1C7LN94"/>